<dbReference type="Pfam" id="PF03061">
    <property type="entry name" value="4HBT"/>
    <property type="match status" value="1"/>
</dbReference>
<sequence length="143" mass="15295">MTTHSADDIARLSAQAMWKDDNATRHLGMEIVNIGPGAATMTMSVTTSMTNGHGTCHGGYIFLLADSAFAFACNSHGQRHVAQHCNVTFLAPGKLGMRLIAEARERNRAERSGITDVTVRSEDGTVIAEFRGHSRAIPGSLLA</sequence>
<comment type="similarity">
    <text evidence="1">Belongs to the thioesterase PaaI family.</text>
</comment>
<protein>
    <submittedName>
        <fullName evidence="4">Phenylacetic acid degradation protein PaaD</fullName>
    </submittedName>
</protein>
<dbReference type="RefSeq" id="WP_376800703.1">
    <property type="nucleotide sequence ID" value="NZ_DBNB01000001.1"/>
</dbReference>
<evidence type="ECO:0000259" key="3">
    <source>
        <dbReference type="Pfam" id="PF03061"/>
    </source>
</evidence>
<dbReference type="PANTHER" id="PTHR42856">
    <property type="entry name" value="ACYL-COENZYME A THIOESTERASE PAAI"/>
    <property type="match status" value="1"/>
</dbReference>
<evidence type="ECO:0000313" key="5">
    <source>
        <dbReference type="Proteomes" id="UP000192872"/>
    </source>
</evidence>
<dbReference type="NCBIfam" id="TIGR02286">
    <property type="entry name" value="PaaD"/>
    <property type="match status" value="1"/>
</dbReference>
<dbReference type="SUPFAM" id="SSF54637">
    <property type="entry name" value="Thioesterase/thiol ester dehydrase-isomerase"/>
    <property type="match status" value="1"/>
</dbReference>
<comment type="caution">
    <text evidence="4">The sequence shown here is derived from an EMBL/GenBank/DDBJ whole genome shotgun (WGS) entry which is preliminary data.</text>
</comment>
<evidence type="ECO:0000256" key="1">
    <source>
        <dbReference type="ARBA" id="ARBA00008324"/>
    </source>
</evidence>
<organism evidence="4 5">
    <name type="scientific">Candidatus Raskinella chloraquaticus</name>
    <dbReference type="NCBI Taxonomy" id="1951219"/>
    <lineage>
        <taxon>Bacteria</taxon>
        <taxon>Pseudomonadati</taxon>
        <taxon>Pseudomonadota</taxon>
        <taxon>Alphaproteobacteria</taxon>
        <taxon>Hyphomicrobiales</taxon>
        <taxon>Phreatobacteraceae</taxon>
        <taxon>Candidatus Raskinella</taxon>
    </lineage>
</organism>
<dbReference type="EMBL" id="LWDL01000014">
    <property type="protein sequence ID" value="OQW52291.1"/>
    <property type="molecule type" value="Genomic_DNA"/>
</dbReference>
<dbReference type="Gene3D" id="3.10.129.10">
    <property type="entry name" value="Hotdog Thioesterase"/>
    <property type="match status" value="1"/>
</dbReference>
<dbReference type="STRING" id="1827387.A4S15_08475"/>
<dbReference type="GO" id="GO:0016289">
    <property type="term" value="F:acyl-CoA hydrolase activity"/>
    <property type="evidence" value="ECO:0007669"/>
    <property type="project" value="TreeGrafter"/>
</dbReference>
<dbReference type="AlphaFoldDB" id="A0A1W9HYG6"/>
<reference evidence="4 5" key="1">
    <citation type="journal article" date="2017" name="Water Res.">
        <title>Comammox in drinking water systems.</title>
        <authorList>
            <person name="Wang Y."/>
            <person name="Ma L."/>
            <person name="Mao Y."/>
            <person name="Jiang X."/>
            <person name="Xia Y."/>
            <person name="Yu K."/>
            <person name="Li B."/>
            <person name="Zhang T."/>
        </authorList>
    </citation>
    <scope>NUCLEOTIDE SEQUENCE [LARGE SCALE GENOMIC DNA]</scope>
    <source>
        <strain evidence="4">SG_bin8</strain>
    </source>
</reference>
<gene>
    <name evidence="4" type="ORF">A4S15_08475</name>
</gene>
<evidence type="ECO:0000256" key="2">
    <source>
        <dbReference type="ARBA" id="ARBA00022801"/>
    </source>
</evidence>
<dbReference type="PANTHER" id="PTHR42856:SF1">
    <property type="entry name" value="ACYL-COENZYME A THIOESTERASE PAAI"/>
    <property type="match status" value="1"/>
</dbReference>
<dbReference type="Proteomes" id="UP000192872">
    <property type="component" value="Unassembled WGS sequence"/>
</dbReference>
<proteinExistence type="inferred from homology"/>
<accession>A0A1W9HYG6</accession>
<dbReference type="CDD" id="cd03443">
    <property type="entry name" value="PaaI_thioesterase"/>
    <property type="match status" value="1"/>
</dbReference>
<dbReference type="FunFam" id="3.10.129.10:FF:000022">
    <property type="entry name" value="Phenylacetic acid degradation protein"/>
    <property type="match status" value="1"/>
</dbReference>
<dbReference type="InterPro" id="IPR011973">
    <property type="entry name" value="PaaD"/>
</dbReference>
<dbReference type="NCBIfam" id="TIGR00369">
    <property type="entry name" value="unchar_dom_1"/>
    <property type="match status" value="1"/>
</dbReference>
<feature type="domain" description="Thioesterase" evidence="3">
    <location>
        <begin position="53"/>
        <end position="127"/>
    </location>
</feature>
<name>A0A1W9HYG6_9HYPH</name>
<dbReference type="InterPro" id="IPR006683">
    <property type="entry name" value="Thioestr_dom"/>
</dbReference>
<dbReference type="InterPro" id="IPR003736">
    <property type="entry name" value="PAAI_dom"/>
</dbReference>
<evidence type="ECO:0000313" key="4">
    <source>
        <dbReference type="EMBL" id="OQW52291.1"/>
    </source>
</evidence>
<keyword evidence="2" id="KW-0378">Hydrolase</keyword>
<dbReference type="InterPro" id="IPR029069">
    <property type="entry name" value="HotDog_dom_sf"/>
</dbReference>
<dbReference type="InterPro" id="IPR052723">
    <property type="entry name" value="Acyl-CoA_thioesterase_PaaI"/>
</dbReference>